<dbReference type="OrthoDB" id="714262at2"/>
<name>A0A110B461_9SPHI</name>
<organism evidence="1 2">
    <name type="scientific">Mucilaginibacter gotjawali</name>
    <dbReference type="NCBI Taxonomy" id="1550579"/>
    <lineage>
        <taxon>Bacteria</taxon>
        <taxon>Pseudomonadati</taxon>
        <taxon>Bacteroidota</taxon>
        <taxon>Sphingobacteriia</taxon>
        <taxon>Sphingobacteriales</taxon>
        <taxon>Sphingobacteriaceae</taxon>
        <taxon>Mucilaginibacter</taxon>
    </lineage>
</organism>
<protein>
    <submittedName>
        <fullName evidence="1">Uncharacterized protein</fullName>
    </submittedName>
</protein>
<dbReference type="AlphaFoldDB" id="A0A110B461"/>
<evidence type="ECO:0000313" key="2">
    <source>
        <dbReference type="Proteomes" id="UP000218263"/>
    </source>
</evidence>
<proteinExistence type="predicted"/>
<evidence type="ECO:0000313" key="1">
    <source>
        <dbReference type="EMBL" id="BAU55557.1"/>
    </source>
</evidence>
<gene>
    <name evidence="1" type="ORF">MgSA37_03747</name>
</gene>
<dbReference type="EMBL" id="AP017313">
    <property type="protein sequence ID" value="BAU55557.1"/>
    <property type="molecule type" value="Genomic_DNA"/>
</dbReference>
<sequence length="269" mass="30283">MIESFFELVKPAKYLLVLFFLLSGLTSYAQKVTGLVIDKATRQCISGVVIKAALVTTRSNQLGQFEITISHPDDSLKIIHPGYQTRFVAAGKPNVLLTIELTSTVNNLNEVTIYGDRNFKKDSLANRADFARQFNYKGPRVIDAFTNGMNFSPGEFFSVNLLTLVEALTKKSTPEYKFNKLLIRDEHEQYVDEHFNRGIVSGITDLKGDTLAAFLLQYRPTYDFVKKSTDYDMEVYIRGCFKKFKDAGYKNVGPVLPEADKTGGDVKLN</sequence>
<dbReference type="SUPFAM" id="SSF49464">
    <property type="entry name" value="Carboxypeptidase regulatory domain-like"/>
    <property type="match status" value="1"/>
</dbReference>
<dbReference type="InterPro" id="IPR008969">
    <property type="entry name" value="CarboxyPept-like_regulatory"/>
</dbReference>
<dbReference type="KEGG" id="mgot:MgSA37_03747"/>
<keyword evidence="2" id="KW-1185">Reference proteome</keyword>
<accession>A0A110B461</accession>
<dbReference type="Proteomes" id="UP000218263">
    <property type="component" value="Chromosome"/>
</dbReference>
<reference evidence="1 2" key="1">
    <citation type="submission" date="2015-12" db="EMBL/GenBank/DDBJ databases">
        <title>Genome sequence of Mucilaginibacter gotjawali.</title>
        <authorList>
            <person name="Lee J.S."/>
            <person name="Lee K.C."/>
            <person name="Kim K.K."/>
            <person name="Lee B.W."/>
        </authorList>
    </citation>
    <scope>NUCLEOTIDE SEQUENCE [LARGE SCALE GENOMIC DNA]</scope>
    <source>
        <strain evidence="1 2">SA3-7</strain>
    </source>
</reference>
<dbReference type="RefSeq" id="WP_157750626.1">
    <property type="nucleotide sequence ID" value="NZ_AP017313.1"/>
</dbReference>